<keyword evidence="2" id="KW-1133">Transmembrane helix</keyword>
<dbReference type="CTD" id="20250317"/>
<evidence type="ECO:0000256" key="1">
    <source>
        <dbReference type="SAM" id="MobiDB-lite"/>
    </source>
</evidence>
<feature type="region of interest" description="Disordered" evidence="1">
    <location>
        <begin position="405"/>
        <end position="460"/>
    </location>
</feature>
<feature type="compositionally biased region" description="Basic and acidic residues" evidence="1">
    <location>
        <begin position="425"/>
        <end position="448"/>
    </location>
</feature>
<keyword evidence="5" id="KW-1185">Reference proteome</keyword>
<evidence type="ECO:0000256" key="2">
    <source>
        <dbReference type="SAM" id="Phobius"/>
    </source>
</evidence>
<feature type="signal peptide" evidence="3">
    <location>
        <begin position="1"/>
        <end position="19"/>
    </location>
</feature>
<evidence type="ECO:0008006" key="6">
    <source>
        <dbReference type="Google" id="ProtNLM"/>
    </source>
</evidence>
<accession>V3ZJ71</accession>
<dbReference type="Proteomes" id="UP000030746">
    <property type="component" value="Unassembled WGS sequence"/>
</dbReference>
<evidence type="ECO:0000256" key="3">
    <source>
        <dbReference type="SAM" id="SignalP"/>
    </source>
</evidence>
<gene>
    <name evidence="4" type="ORF">LOTGIDRAFT_237003</name>
</gene>
<organism evidence="4 5">
    <name type="scientific">Lottia gigantea</name>
    <name type="common">Giant owl limpet</name>
    <dbReference type="NCBI Taxonomy" id="225164"/>
    <lineage>
        <taxon>Eukaryota</taxon>
        <taxon>Metazoa</taxon>
        <taxon>Spiralia</taxon>
        <taxon>Lophotrochozoa</taxon>
        <taxon>Mollusca</taxon>
        <taxon>Gastropoda</taxon>
        <taxon>Patellogastropoda</taxon>
        <taxon>Lottioidea</taxon>
        <taxon>Lottiidae</taxon>
        <taxon>Lottia</taxon>
    </lineage>
</organism>
<dbReference type="GeneID" id="20250317"/>
<protein>
    <recommendedName>
        <fullName evidence="6">CUB domain-containing protein</fullName>
    </recommendedName>
</protein>
<dbReference type="AlphaFoldDB" id="V3ZJ71"/>
<dbReference type="KEGG" id="lgi:LOTGIDRAFT_237003"/>
<evidence type="ECO:0000313" key="5">
    <source>
        <dbReference type="Proteomes" id="UP000030746"/>
    </source>
</evidence>
<keyword evidence="3" id="KW-0732">Signal</keyword>
<dbReference type="EMBL" id="KB203918">
    <property type="protein sequence ID" value="ESO82385.1"/>
    <property type="molecule type" value="Genomic_DNA"/>
</dbReference>
<feature type="transmembrane region" description="Helical" evidence="2">
    <location>
        <begin position="247"/>
        <end position="268"/>
    </location>
</feature>
<dbReference type="RefSeq" id="XP_009066892.1">
    <property type="nucleotide sequence ID" value="XM_009068644.1"/>
</dbReference>
<feature type="chain" id="PRO_5004716082" description="CUB domain-containing protein" evidence="3">
    <location>
        <begin position="20"/>
        <end position="484"/>
    </location>
</feature>
<name>V3ZJ71_LOTGI</name>
<reference evidence="4 5" key="1">
    <citation type="journal article" date="2013" name="Nature">
        <title>Insights into bilaterian evolution from three spiralian genomes.</title>
        <authorList>
            <person name="Simakov O."/>
            <person name="Marletaz F."/>
            <person name="Cho S.J."/>
            <person name="Edsinger-Gonzales E."/>
            <person name="Havlak P."/>
            <person name="Hellsten U."/>
            <person name="Kuo D.H."/>
            <person name="Larsson T."/>
            <person name="Lv J."/>
            <person name="Arendt D."/>
            <person name="Savage R."/>
            <person name="Osoegawa K."/>
            <person name="de Jong P."/>
            <person name="Grimwood J."/>
            <person name="Chapman J.A."/>
            <person name="Shapiro H."/>
            <person name="Aerts A."/>
            <person name="Otillar R.P."/>
            <person name="Terry A.Y."/>
            <person name="Boore J.L."/>
            <person name="Grigoriev I.V."/>
            <person name="Lindberg D.R."/>
            <person name="Seaver E.C."/>
            <person name="Weisblat D.A."/>
            <person name="Putnam N.H."/>
            <person name="Rokhsar D.S."/>
        </authorList>
    </citation>
    <scope>NUCLEOTIDE SEQUENCE [LARGE SCALE GENOMIC DNA]</scope>
</reference>
<dbReference type="HOGENOM" id="CLU_564176_0_0_1"/>
<keyword evidence="2" id="KW-0472">Membrane</keyword>
<proteinExistence type="predicted"/>
<sequence>METLNLTILLNLATTLVSGQISTSTEISSPHNLNCTDGKIFLYSACYSPCPDNKFPDSELEELYRNCSYVESCHFKPELNNESTIRFTCEDENLHFLSDEEVLTKNSTRIRFYYDGKYYKSADRGLLCIIKPTNRLNFYRNWIAIQKTSQTVLEVDVFGESRTFSAGTSIYRNNTLNTASVVILKLLPDPRQHDQISLGFTAKDGMLNINCSILEIPGPVTTLAVARSTEPRSYAGKSGDDNGITTIIIIVVCVTIIVIIIAVSCIIYRKRKKFIARREERGVELSKAVSEANNYSNVPKANNKRLELNNYDYSTSVNACNPQNTFNNTSSDDVNNTGLSRDGKKIVNMKQLESRIKASGYSEPIDSLKPIKISSKAGDYAEPCNEKECFTSKCLQNKSMLENYDKDHKPKSGGNAYSHVGSNTKESDDYDHFDRAKGNNSKVPDENYSHVPVKGLDEDDYNTTRQILSEETTPNPNYDHIGNI</sequence>
<evidence type="ECO:0000313" key="4">
    <source>
        <dbReference type="EMBL" id="ESO82385.1"/>
    </source>
</evidence>
<keyword evidence="2" id="KW-0812">Transmembrane</keyword>